<dbReference type="RefSeq" id="WP_036633635.1">
    <property type="nucleotide sequence ID" value="NZ_JAMDMW010000032.1"/>
</dbReference>
<sequence>MMEETLQEIWTQRIAAYQAASGQTMKAWCTEQDLTLHQLKYWLYKAQRQHNPVATSATFRAVSITALEPETEPLWVQVGSARITLISRFLR</sequence>
<gene>
    <name evidence="1" type="ORF">M5X19_00565</name>
</gene>
<organism evidence="1 2">
    <name type="scientific">Paenibacillus alginolyticus</name>
    <dbReference type="NCBI Taxonomy" id="59839"/>
    <lineage>
        <taxon>Bacteria</taxon>
        <taxon>Bacillati</taxon>
        <taxon>Bacillota</taxon>
        <taxon>Bacilli</taxon>
        <taxon>Bacillales</taxon>
        <taxon>Paenibacillaceae</taxon>
        <taxon>Paenibacillus</taxon>
    </lineage>
</organism>
<protein>
    <submittedName>
        <fullName evidence="1">IS66 family insertion sequence element accessory protein TnpB</fullName>
    </submittedName>
</protein>
<reference evidence="1 2" key="1">
    <citation type="submission" date="2022-05" db="EMBL/GenBank/DDBJ databases">
        <title>Genome Sequencing of Bee-Associated Microbes.</title>
        <authorList>
            <person name="Dunlap C."/>
        </authorList>
    </citation>
    <scope>NUCLEOTIDE SEQUENCE [LARGE SCALE GENOMIC DNA]</scope>
    <source>
        <strain evidence="1 2">NRRL B-14421</strain>
    </source>
</reference>
<proteinExistence type="predicted"/>
<keyword evidence="2" id="KW-1185">Reference proteome</keyword>
<name>A0ABT4G5J6_9BACL</name>
<comment type="caution">
    <text evidence="1">The sequence shown here is derived from an EMBL/GenBank/DDBJ whole genome shotgun (WGS) entry which is preliminary data.</text>
</comment>
<dbReference type="EMBL" id="JAMDMX010000001">
    <property type="protein sequence ID" value="MCY9691425.1"/>
    <property type="molecule type" value="Genomic_DNA"/>
</dbReference>
<evidence type="ECO:0000313" key="2">
    <source>
        <dbReference type="Proteomes" id="UP001527099"/>
    </source>
</evidence>
<evidence type="ECO:0000313" key="1">
    <source>
        <dbReference type="EMBL" id="MCY9691425.1"/>
    </source>
</evidence>
<dbReference type="Proteomes" id="UP001527099">
    <property type="component" value="Unassembled WGS sequence"/>
</dbReference>
<dbReference type="NCBIfam" id="NF047593">
    <property type="entry name" value="IS66_ISAeme5_TnpA"/>
    <property type="match status" value="1"/>
</dbReference>
<accession>A0ABT4G5J6</accession>